<reference evidence="3 4" key="1">
    <citation type="submission" date="2013-08" db="EMBL/GenBank/DDBJ databases">
        <authorList>
            <person name="Huang J."/>
            <person name="Wang G."/>
        </authorList>
    </citation>
    <scope>NUCLEOTIDE SEQUENCE [LARGE SCALE GENOMIC DNA]</scope>
    <source>
        <strain evidence="3 4">JSM 072002</strain>
    </source>
</reference>
<dbReference type="PROSITE" id="PS50943">
    <property type="entry name" value="HTH_CROC1"/>
    <property type="match status" value="1"/>
</dbReference>
<protein>
    <submittedName>
        <fullName evidence="3">XRE family transcriptional regulator</fullName>
    </submittedName>
</protein>
<dbReference type="InterPro" id="IPR013656">
    <property type="entry name" value="PAS_4"/>
</dbReference>
<dbReference type="GO" id="GO:0003700">
    <property type="term" value="F:DNA-binding transcription factor activity"/>
    <property type="evidence" value="ECO:0007669"/>
    <property type="project" value="TreeGrafter"/>
</dbReference>
<keyword evidence="4" id="KW-1185">Reference proteome</keyword>
<proteinExistence type="predicted"/>
<sequence>MKKRIWLIRLRNRKNLTQQEVAERAFIDRSYYAQIESGERKPSIDVTQKIAEILHFHYSRFELEANPFRFALEDTPMSLSHCDKELRYTWLFNPHDDFNAEDAIGKTPIELADNDGTRELTQLKVDVLNGQFPVRKRIPFPLSTGVVIYDVYGHPLLNEQGEVIGVATASVQSPSIERKAR</sequence>
<evidence type="ECO:0000256" key="1">
    <source>
        <dbReference type="ARBA" id="ARBA00023125"/>
    </source>
</evidence>
<comment type="caution">
    <text evidence="3">The sequence shown here is derived from an EMBL/GenBank/DDBJ whole genome shotgun (WGS) entry which is preliminary data.</text>
</comment>
<accession>A0A0A5G4T4</accession>
<dbReference type="InterPro" id="IPR010982">
    <property type="entry name" value="Lambda_DNA-bd_dom_sf"/>
</dbReference>
<dbReference type="PANTHER" id="PTHR46797">
    <property type="entry name" value="HTH-TYPE TRANSCRIPTIONAL REGULATOR"/>
    <property type="match status" value="1"/>
</dbReference>
<dbReference type="PANTHER" id="PTHR46797:SF1">
    <property type="entry name" value="METHYLPHOSPHONATE SYNTHASE"/>
    <property type="match status" value="1"/>
</dbReference>
<dbReference type="Pfam" id="PF01381">
    <property type="entry name" value="HTH_3"/>
    <property type="match status" value="1"/>
</dbReference>
<dbReference type="Gene3D" id="1.10.260.40">
    <property type="entry name" value="lambda repressor-like DNA-binding domains"/>
    <property type="match status" value="1"/>
</dbReference>
<dbReference type="InterPro" id="IPR050807">
    <property type="entry name" value="TransReg_Diox_bact_type"/>
</dbReference>
<evidence type="ECO:0000259" key="2">
    <source>
        <dbReference type="PROSITE" id="PS50943"/>
    </source>
</evidence>
<keyword evidence="1" id="KW-0238">DNA-binding</keyword>
<dbReference type="RefSeq" id="WP_036833914.1">
    <property type="nucleotide sequence ID" value="NZ_AVPG01000009.1"/>
</dbReference>
<name>A0A0A5G4T4_9BACI</name>
<dbReference type="SUPFAM" id="SSF47413">
    <property type="entry name" value="lambda repressor-like DNA-binding domains"/>
    <property type="match status" value="1"/>
</dbReference>
<dbReference type="GO" id="GO:0005829">
    <property type="term" value="C:cytosol"/>
    <property type="evidence" value="ECO:0007669"/>
    <property type="project" value="TreeGrafter"/>
</dbReference>
<dbReference type="STRING" id="1385512.N784_02665"/>
<dbReference type="GO" id="GO:0003677">
    <property type="term" value="F:DNA binding"/>
    <property type="evidence" value="ECO:0007669"/>
    <property type="project" value="UniProtKB-KW"/>
</dbReference>
<organism evidence="3 4">
    <name type="scientific">Pontibacillus litoralis JSM 072002</name>
    <dbReference type="NCBI Taxonomy" id="1385512"/>
    <lineage>
        <taxon>Bacteria</taxon>
        <taxon>Bacillati</taxon>
        <taxon>Bacillota</taxon>
        <taxon>Bacilli</taxon>
        <taxon>Bacillales</taxon>
        <taxon>Bacillaceae</taxon>
        <taxon>Pontibacillus</taxon>
    </lineage>
</organism>
<feature type="domain" description="HTH cro/C1-type" evidence="2">
    <location>
        <begin position="7"/>
        <end position="61"/>
    </location>
</feature>
<dbReference type="Proteomes" id="UP000030401">
    <property type="component" value="Unassembled WGS sequence"/>
</dbReference>
<dbReference type="eggNOG" id="COG1476">
    <property type="taxonomic scope" value="Bacteria"/>
</dbReference>
<dbReference type="Gene3D" id="3.30.450.20">
    <property type="entry name" value="PAS domain"/>
    <property type="match status" value="1"/>
</dbReference>
<dbReference type="CDD" id="cd00093">
    <property type="entry name" value="HTH_XRE"/>
    <property type="match status" value="1"/>
</dbReference>
<evidence type="ECO:0000313" key="4">
    <source>
        <dbReference type="Proteomes" id="UP000030401"/>
    </source>
</evidence>
<dbReference type="EMBL" id="AVPG01000009">
    <property type="protein sequence ID" value="KGX87039.1"/>
    <property type="molecule type" value="Genomic_DNA"/>
</dbReference>
<gene>
    <name evidence="3" type="ORF">N784_02665</name>
</gene>
<dbReference type="SMART" id="SM00530">
    <property type="entry name" value="HTH_XRE"/>
    <property type="match status" value="1"/>
</dbReference>
<dbReference type="InterPro" id="IPR001387">
    <property type="entry name" value="Cro/C1-type_HTH"/>
</dbReference>
<dbReference type="AlphaFoldDB" id="A0A0A5G4T4"/>
<evidence type="ECO:0000313" key="3">
    <source>
        <dbReference type="EMBL" id="KGX87039.1"/>
    </source>
</evidence>
<dbReference type="OrthoDB" id="1859224at2"/>
<dbReference type="Pfam" id="PF08448">
    <property type="entry name" value="PAS_4"/>
    <property type="match status" value="1"/>
</dbReference>